<protein>
    <submittedName>
        <fullName evidence="1">Uncharacterized protein</fullName>
    </submittedName>
</protein>
<keyword evidence="2" id="KW-1185">Reference proteome</keyword>
<dbReference type="AlphaFoldDB" id="A0A2T0MJB6"/>
<reference evidence="1 2" key="1">
    <citation type="submission" date="2018-03" db="EMBL/GenBank/DDBJ databases">
        <title>Genomic Encyclopedia of Archaeal and Bacterial Type Strains, Phase II (KMG-II): from individual species to whole genera.</title>
        <authorList>
            <person name="Goeker M."/>
        </authorList>
    </citation>
    <scope>NUCLEOTIDE SEQUENCE [LARGE SCALE GENOMIC DNA]</scope>
    <source>
        <strain evidence="1 2">DSM 25027</strain>
    </source>
</reference>
<sequence length="56" mass="6198">MDAFSSVLHFTYQPKASFNFDFRAFLTSLLSDALLASSSKWANISIENGYVCQTVG</sequence>
<gene>
    <name evidence="1" type="ORF">CLV81_1686</name>
</gene>
<comment type="caution">
    <text evidence="1">The sequence shown here is derived from an EMBL/GenBank/DDBJ whole genome shotgun (WGS) entry which is preliminary data.</text>
</comment>
<dbReference type="Proteomes" id="UP000237640">
    <property type="component" value="Unassembled WGS sequence"/>
</dbReference>
<proteinExistence type="predicted"/>
<dbReference type="EMBL" id="PVYX01000001">
    <property type="protein sequence ID" value="PRX57677.1"/>
    <property type="molecule type" value="Genomic_DNA"/>
</dbReference>
<evidence type="ECO:0000313" key="1">
    <source>
        <dbReference type="EMBL" id="PRX57677.1"/>
    </source>
</evidence>
<accession>A0A2T0MJB6</accession>
<organism evidence="1 2">
    <name type="scientific">Flagellimonas meridianipacifica</name>
    <dbReference type="NCBI Taxonomy" id="1080225"/>
    <lineage>
        <taxon>Bacteria</taxon>
        <taxon>Pseudomonadati</taxon>
        <taxon>Bacteroidota</taxon>
        <taxon>Flavobacteriia</taxon>
        <taxon>Flavobacteriales</taxon>
        <taxon>Flavobacteriaceae</taxon>
        <taxon>Flagellimonas</taxon>
    </lineage>
</organism>
<evidence type="ECO:0000313" key="2">
    <source>
        <dbReference type="Proteomes" id="UP000237640"/>
    </source>
</evidence>
<name>A0A2T0MJB6_9FLAO</name>